<reference evidence="3" key="1">
    <citation type="journal article" date="2019" name="Int. J. Syst. Evol. Microbiol.">
        <title>The Global Catalogue of Microorganisms (GCM) 10K type strain sequencing project: providing services to taxonomists for standard genome sequencing and annotation.</title>
        <authorList>
            <consortium name="The Broad Institute Genomics Platform"/>
            <consortium name="The Broad Institute Genome Sequencing Center for Infectious Disease"/>
            <person name="Wu L."/>
            <person name="Ma J."/>
        </authorList>
    </citation>
    <scope>NUCLEOTIDE SEQUENCE [LARGE SCALE GENOMIC DNA]</scope>
    <source>
        <strain evidence="3">CGMCC 1.15297</strain>
    </source>
</reference>
<dbReference type="RefSeq" id="WP_188641701.1">
    <property type="nucleotide sequence ID" value="NZ_BMID01000001.1"/>
</dbReference>
<dbReference type="EMBL" id="BMID01000001">
    <property type="protein sequence ID" value="GGA03520.1"/>
    <property type="molecule type" value="Genomic_DNA"/>
</dbReference>
<name>A0ABQ1F9L6_9SPHN</name>
<gene>
    <name evidence="2" type="ORF">GCM10010923_10500</name>
</gene>
<protein>
    <submittedName>
        <fullName evidence="2">Uncharacterized protein</fullName>
    </submittedName>
</protein>
<feature type="region of interest" description="Disordered" evidence="1">
    <location>
        <begin position="104"/>
        <end position="127"/>
    </location>
</feature>
<proteinExistence type="predicted"/>
<sequence>MRAALALLPLLLTGATDEDAAEADGTNDALPAAPVLRESAPEQFTIPDRGRIDKERCNDYIRQVRRDRDLPELRREPAEPGDAALWSAVDRRIDGCPVLVRHGNPDDIHPFPEPSDGPLFRRIPVDD</sequence>
<comment type="caution">
    <text evidence="2">The sequence shown here is derived from an EMBL/GenBank/DDBJ whole genome shotgun (WGS) entry which is preliminary data.</text>
</comment>
<evidence type="ECO:0000313" key="3">
    <source>
        <dbReference type="Proteomes" id="UP000603317"/>
    </source>
</evidence>
<accession>A0ABQ1F9L6</accession>
<evidence type="ECO:0000256" key="1">
    <source>
        <dbReference type="SAM" id="MobiDB-lite"/>
    </source>
</evidence>
<evidence type="ECO:0000313" key="2">
    <source>
        <dbReference type="EMBL" id="GGA03520.1"/>
    </source>
</evidence>
<keyword evidence="3" id="KW-1185">Reference proteome</keyword>
<dbReference type="Proteomes" id="UP000603317">
    <property type="component" value="Unassembled WGS sequence"/>
</dbReference>
<organism evidence="2 3">
    <name type="scientific">Blastomonas marina</name>
    <dbReference type="NCBI Taxonomy" id="1867408"/>
    <lineage>
        <taxon>Bacteria</taxon>
        <taxon>Pseudomonadati</taxon>
        <taxon>Pseudomonadota</taxon>
        <taxon>Alphaproteobacteria</taxon>
        <taxon>Sphingomonadales</taxon>
        <taxon>Sphingomonadaceae</taxon>
        <taxon>Blastomonas</taxon>
    </lineage>
</organism>